<dbReference type="AlphaFoldDB" id="A0A3M7Q1D7"/>
<evidence type="ECO:0000313" key="2">
    <source>
        <dbReference type="Proteomes" id="UP000276133"/>
    </source>
</evidence>
<organism evidence="1 2">
    <name type="scientific">Brachionus plicatilis</name>
    <name type="common">Marine rotifer</name>
    <name type="synonym">Brachionus muelleri</name>
    <dbReference type="NCBI Taxonomy" id="10195"/>
    <lineage>
        <taxon>Eukaryota</taxon>
        <taxon>Metazoa</taxon>
        <taxon>Spiralia</taxon>
        <taxon>Gnathifera</taxon>
        <taxon>Rotifera</taxon>
        <taxon>Eurotatoria</taxon>
        <taxon>Monogononta</taxon>
        <taxon>Pseudotrocha</taxon>
        <taxon>Ploima</taxon>
        <taxon>Brachionidae</taxon>
        <taxon>Brachionus</taxon>
    </lineage>
</organism>
<proteinExistence type="predicted"/>
<comment type="caution">
    <text evidence="1">The sequence shown here is derived from an EMBL/GenBank/DDBJ whole genome shotgun (WGS) entry which is preliminary data.</text>
</comment>
<protein>
    <submittedName>
        <fullName evidence="1">Uncharacterized protein</fullName>
    </submittedName>
</protein>
<keyword evidence="2" id="KW-1185">Reference proteome</keyword>
<accession>A0A3M7Q1D7</accession>
<evidence type="ECO:0000313" key="1">
    <source>
        <dbReference type="EMBL" id="RNA05266.1"/>
    </source>
</evidence>
<reference evidence="1 2" key="1">
    <citation type="journal article" date="2018" name="Sci. Rep.">
        <title>Genomic signatures of local adaptation to the degree of environmental predictability in rotifers.</title>
        <authorList>
            <person name="Franch-Gras L."/>
            <person name="Hahn C."/>
            <person name="Garcia-Roger E.M."/>
            <person name="Carmona M.J."/>
            <person name="Serra M."/>
            <person name="Gomez A."/>
        </authorList>
    </citation>
    <scope>NUCLEOTIDE SEQUENCE [LARGE SCALE GENOMIC DNA]</scope>
    <source>
        <strain evidence="1">HYR1</strain>
    </source>
</reference>
<sequence>MPQKIFFFKYSYKYECADLEFIYFLSFIYSSSQIFRGVVNFFSIHKKLNNFLLYGTMVIAINNRGFKISLKNNFVQKSYFSGIMLGIFCPESTRVDSTKLIF</sequence>
<name>A0A3M7Q1D7_BRAPC</name>
<dbReference type="EMBL" id="REGN01007801">
    <property type="protein sequence ID" value="RNA05266.1"/>
    <property type="molecule type" value="Genomic_DNA"/>
</dbReference>
<gene>
    <name evidence="1" type="ORF">BpHYR1_043973</name>
</gene>
<dbReference type="Proteomes" id="UP000276133">
    <property type="component" value="Unassembled WGS sequence"/>
</dbReference>